<gene>
    <name evidence="1" type="ORF">KPL71_001162</name>
</gene>
<keyword evidence="2" id="KW-1185">Reference proteome</keyword>
<evidence type="ECO:0000313" key="1">
    <source>
        <dbReference type="EMBL" id="KAH9801799.1"/>
    </source>
</evidence>
<evidence type="ECO:0000313" key="2">
    <source>
        <dbReference type="Proteomes" id="UP000829398"/>
    </source>
</evidence>
<sequence>MDQCSIQATEAEQYVTLEIPSELIATWKREGYTHLHLEGIRLILTLHGQKGLPATARLALLDTRFKEYQHVVIGTVLTTLYIGSALLPFYPNCNLSLQDPNLPTTLKVQIQLQGAEQIVSSKMATLHHQLVYRLQNHDRDLPTPHTSAEALMILADTESVPTILQIPRQIPKQDLLKLMPLEWLSNYEHCPCLDDSDDDYLVRRRQKKKKKPVFANTPCHTYPPDPPNEPYCQSPLPIYNKGLKYLQKTHAFPCKPSPPMVSPYMMFSSSSSSYQTQFPTLGKNTDPSTKVSSQPYVQSPVTPTGQLEEPRPFEAVLNRQTQNATVQNVVLQNLGHRVQSVASQVQNTDKKIDSIAAQLEQMYTDLKNRVTQLDSELRKMIQQRYWGLEFDKKEAEIRRLQAKLSRIDSEKQQSSLFSPTQPLPRHTSLNTYPPFHTLSLYEKPHDYSKTFSLTYKLFLSSSKTQASTSVPSSSTTPLKQPTKVDTPSASNPPPQAKDKHPSQPSQQYAAHSVPLLHLTFHSESSDSGSKSVSESDSTSDSGAEFADITKLLMAIPSTGSNDPSPSEFPTDTQIVEELDETSTVPPNQLETTPKPSNGPWFTLADIPKAKWPSRLQEFTA</sequence>
<accession>A0ACB8NW62</accession>
<proteinExistence type="predicted"/>
<reference evidence="2" key="1">
    <citation type="journal article" date="2023" name="Hortic. Res.">
        <title>A chromosome-level phased genome enabling allele-level studies in sweet orange: a case study on citrus Huanglongbing tolerance.</title>
        <authorList>
            <person name="Wu B."/>
            <person name="Yu Q."/>
            <person name="Deng Z."/>
            <person name="Duan Y."/>
            <person name="Luo F."/>
            <person name="Gmitter F. Jr."/>
        </authorList>
    </citation>
    <scope>NUCLEOTIDE SEQUENCE [LARGE SCALE GENOMIC DNA]</scope>
    <source>
        <strain evidence="2">cv. Valencia</strain>
    </source>
</reference>
<organism evidence="1 2">
    <name type="scientific">Citrus sinensis</name>
    <name type="common">Sweet orange</name>
    <name type="synonym">Citrus aurantium var. sinensis</name>
    <dbReference type="NCBI Taxonomy" id="2711"/>
    <lineage>
        <taxon>Eukaryota</taxon>
        <taxon>Viridiplantae</taxon>
        <taxon>Streptophyta</taxon>
        <taxon>Embryophyta</taxon>
        <taxon>Tracheophyta</taxon>
        <taxon>Spermatophyta</taxon>
        <taxon>Magnoliopsida</taxon>
        <taxon>eudicotyledons</taxon>
        <taxon>Gunneridae</taxon>
        <taxon>Pentapetalae</taxon>
        <taxon>rosids</taxon>
        <taxon>malvids</taxon>
        <taxon>Sapindales</taxon>
        <taxon>Rutaceae</taxon>
        <taxon>Aurantioideae</taxon>
        <taxon>Citrus</taxon>
    </lineage>
</organism>
<dbReference type="Proteomes" id="UP000829398">
    <property type="component" value="Chromosome 1"/>
</dbReference>
<dbReference type="EMBL" id="CM039170">
    <property type="protein sequence ID" value="KAH9801799.1"/>
    <property type="molecule type" value="Genomic_DNA"/>
</dbReference>
<name>A0ACB8NW62_CITSI</name>
<protein>
    <submittedName>
        <fullName evidence="1">Uncharacterized protein</fullName>
    </submittedName>
</protein>
<comment type="caution">
    <text evidence="1">The sequence shown here is derived from an EMBL/GenBank/DDBJ whole genome shotgun (WGS) entry which is preliminary data.</text>
</comment>